<dbReference type="Pfam" id="PF01551">
    <property type="entry name" value="Peptidase_M23"/>
    <property type="match status" value="1"/>
</dbReference>
<feature type="signal peptide" evidence="2">
    <location>
        <begin position="1"/>
        <end position="26"/>
    </location>
</feature>
<comment type="caution">
    <text evidence="5">The sequence shown here is derived from an EMBL/GenBank/DDBJ whole genome shotgun (WGS) entry which is preliminary data.</text>
</comment>
<keyword evidence="5" id="KW-0328">Glycosyltransferase</keyword>
<name>A0A9X3MX29_9ACTN</name>
<feature type="domain" description="M23ase beta-sheet core" evidence="3">
    <location>
        <begin position="393"/>
        <end position="443"/>
    </location>
</feature>
<dbReference type="InterPro" id="IPR016047">
    <property type="entry name" value="M23ase_b-sheet_dom"/>
</dbReference>
<organism evidence="5 6">
    <name type="scientific">Solirubrobacter ginsenosidimutans</name>
    <dbReference type="NCBI Taxonomy" id="490573"/>
    <lineage>
        <taxon>Bacteria</taxon>
        <taxon>Bacillati</taxon>
        <taxon>Actinomycetota</taxon>
        <taxon>Thermoleophilia</taxon>
        <taxon>Solirubrobacterales</taxon>
        <taxon>Solirubrobacteraceae</taxon>
        <taxon>Solirubrobacter</taxon>
    </lineage>
</organism>
<dbReference type="Gene3D" id="1.10.530.10">
    <property type="match status" value="1"/>
</dbReference>
<dbReference type="SUPFAM" id="SSF51261">
    <property type="entry name" value="Duplicated hybrid motif"/>
    <property type="match status" value="1"/>
</dbReference>
<protein>
    <submittedName>
        <fullName evidence="5">Lytic murein transglycosylase</fullName>
        <ecNumber evidence="5">2.4.-.-</ecNumber>
    </submittedName>
</protein>
<feature type="region of interest" description="Disordered" evidence="1">
    <location>
        <begin position="35"/>
        <end position="204"/>
    </location>
</feature>
<dbReference type="Pfam" id="PF13406">
    <property type="entry name" value="SLT_2"/>
    <property type="match status" value="1"/>
</dbReference>
<dbReference type="InterPro" id="IPR011055">
    <property type="entry name" value="Dup_hybrid_motif"/>
</dbReference>
<feature type="compositionally biased region" description="Low complexity" evidence="1">
    <location>
        <begin position="35"/>
        <end position="126"/>
    </location>
</feature>
<evidence type="ECO:0000313" key="6">
    <source>
        <dbReference type="Proteomes" id="UP001149140"/>
    </source>
</evidence>
<accession>A0A9X3MX29</accession>
<dbReference type="GO" id="GO:0008933">
    <property type="term" value="F:peptidoglycan lytic transglycosylase activity"/>
    <property type="evidence" value="ECO:0007669"/>
    <property type="project" value="TreeGrafter"/>
</dbReference>
<dbReference type="AlphaFoldDB" id="A0A9X3MX29"/>
<feature type="chain" id="PRO_5040886197" evidence="2">
    <location>
        <begin position="27"/>
        <end position="827"/>
    </location>
</feature>
<feature type="compositionally biased region" description="Basic and acidic residues" evidence="1">
    <location>
        <begin position="470"/>
        <end position="480"/>
    </location>
</feature>
<evidence type="ECO:0000259" key="3">
    <source>
        <dbReference type="Pfam" id="PF01551"/>
    </source>
</evidence>
<dbReference type="InterPro" id="IPR043426">
    <property type="entry name" value="MltB-like"/>
</dbReference>
<evidence type="ECO:0000256" key="1">
    <source>
        <dbReference type="SAM" id="MobiDB-lite"/>
    </source>
</evidence>
<dbReference type="Gene3D" id="2.70.70.10">
    <property type="entry name" value="Glucose Permease (Domain IIA)"/>
    <property type="match status" value="1"/>
</dbReference>
<gene>
    <name evidence="5" type="ORF">OM076_21635</name>
</gene>
<dbReference type="GO" id="GO:0016757">
    <property type="term" value="F:glycosyltransferase activity"/>
    <property type="evidence" value="ECO:0007669"/>
    <property type="project" value="UniProtKB-KW"/>
</dbReference>
<dbReference type="InterPro" id="IPR023346">
    <property type="entry name" value="Lysozyme-like_dom_sf"/>
</dbReference>
<dbReference type="PANTHER" id="PTHR30163:SF8">
    <property type="entry name" value="LYTIC MUREIN TRANSGLYCOSYLASE"/>
    <property type="match status" value="1"/>
</dbReference>
<feature type="compositionally biased region" description="Basic residues" evidence="1">
    <location>
        <begin position="450"/>
        <end position="464"/>
    </location>
</feature>
<dbReference type="InterPro" id="IPR031304">
    <property type="entry name" value="SLT_2"/>
</dbReference>
<reference evidence="5" key="1">
    <citation type="submission" date="2022-10" db="EMBL/GenBank/DDBJ databases">
        <title>The WGS of Solirubrobacter ginsenosidimutans DSM 21036.</title>
        <authorList>
            <person name="Jiang Z."/>
        </authorList>
    </citation>
    <scope>NUCLEOTIDE SEQUENCE</scope>
    <source>
        <strain evidence="5">DSM 21036</strain>
    </source>
</reference>
<evidence type="ECO:0000313" key="5">
    <source>
        <dbReference type="EMBL" id="MDA0162890.1"/>
    </source>
</evidence>
<evidence type="ECO:0000259" key="4">
    <source>
        <dbReference type="Pfam" id="PF13406"/>
    </source>
</evidence>
<keyword evidence="5" id="KW-0808">Transferase</keyword>
<dbReference type="PANTHER" id="PTHR30163">
    <property type="entry name" value="MEMBRANE-BOUND LYTIC MUREIN TRANSGLYCOSYLASE B"/>
    <property type="match status" value="1"/>
</dbReference>
<dbReference type="EMBL" id="JAPDOD010000021">
    <property type="protein sequence ID" value="MDA0162890.1"/>
    <property type="molecule type" value="Genomic_DNA"/>
</dbReference>
<feature type="domain" description="Transglycosylase SLT" evidence="4">
    <location>
        <begin position="258"/>
        <end position="309"/>
    </location>
</feature>
<sequence>MTRRLLATALISAAAVAAALGIPAAAQDDATPTATASSVATATETTAPPAATATPAATEAPTQAPVDTGQSASTPDPTEAATEAPAATETPFPSPVETTIETPAPTETAAAADATATATATPTATETPRKKKTTRAANTSKPKNGQARECTEKDTGKASTSTSASGCVKVNTAPASVPTPAPAPKLTNTDGSPAPSNPSYALSTPGPAKIGVPNFFIDKFRIPPFLLPIYQAAGMQYGIRWEVLAGINEIETDYGRNLNVSSAGALGWMQFMPATWKQYGVDANQDGVKDPFNPVDAIFAAARYLKAAGGDKDLRKGIFAYNHADWYVDSVLMRAQVVGGIPGDLVGSLTGLTQGRFPVRAKATYAGALKKSDRKIKGANAAVTVEADKTRRNIEIYAKAGSPVISVNDGKVVKVGKSKRLGRFVIVQDVYGNTYTYGHLGSVAKTIPVPKRRTKKTTGPKRKVPVAPTTEHETKADAKAAKVAKAAPTPTPEPAATAAPTAKVRLFAHPERKNALANGGDAQITDGRPAEELASAGAPLGLNPKDFVAKPLVKGARILGGTTLGRIGKTTALAPHLLFEIRPAGSGAPRIDPKPILDGWKLLESTAVYRAKGKNALFGTDSDQPSIGQIMLMSKETLARRVLADNRITIYGCGESDVRSGAIDRRVLATLEFLATSGLKPTVSSLKCGHGYLTTSGNVSEHTTGTAVDIAAINGINIYGHQGPGSIADVTIQRLLTLQGTMKPHQIISLMTFDGADNTLAMADHADHIHVGWRPLYGENKEAAKQINAILKPNQWIKLIGRLSEIDNPKVPVTPSKYSVKVKRAAD</sequence>
<dbReference type="GO" id="GO:0009253">
    <property type="term" value="P:peptidoglycan catabolic process"/>
    <property type="evidence" value="ECO:0007669"/>
    <property type="project" value="TreeGrafter"/>
</dbReference>
<feature type="region of interest" description="Disordered" evidence="1">
    <location>
        <begin position="450"/>
        <end position="499"/>
    </location>
</feature>
<dbReference type="Proteomes" id="UP001149140">
    <property type="component" value="Unassembled WGS sequence"/>
</dbReference>
<keyword evidence="6" id="KW-1185">Reference proteome</keyword>
<feature type="compositionally biased region" description="Low complexity" evidence="1">
    <location>
        <begin position="481"/>
        <end position="499"/>
    </location>
</feature>
<dbReference type="EC" id="2.4.-.-" evidence="5"/>
<proteinExistence type="predicted"/>
<keyword evidence="2" id="KW-0732">Signal</keyword>
<dbReference type="SUPFAM" id="SSF53955">
    <property type="entry name" value="Lysozyme-like"/>
    <property type="match status" value="1"/>
</dbReference>
<dbReference type="RefSeq" id="WP_270042131.1">
    <property type="nucleotide sequence ID" value="NZ_JAPDOD010000021.1"/>
</dbReference>
<dbReference type="CDD" id="cd13399">
    <property type="entry name" value="Slt35-like"/>
    <property type="match status" value="1"/>
</dbReference>
<evidence type="ECO:0000256" key="2">
    <source>
        <dbReference type="SAM" id="SignalP"/>
    </source>
</evidence>
<dbReference type="CDD" id="cd12797">
    <property type="entry name" value="M23_peptidase"/>
    <property type="match status" value="1"/>
</dbReference>